<evidence type="ECO:0000313" key="3">
    <source>
        <dbReference type="EMBL" id="RED93662.1"/>
    </source>
</evidence>
<accession>A0A3D9L0S4</accession>
<dbReference type="EMBL" id="QREG01000024">
    <property type="protein sequence ID" value="RED93662.1"/>
    <property type="molecule type" value="Genomic_DNA"/>
</dbReference>
<dbReference type="GO" id="GO:0008236">
    <property type="term" value="F:serine-type peptidase activity"/>
    <property type="evidence" value="ECO:0007669"/>
    <property type="project" value="InterPro"/>
</dbReference>
<dbReference type="GO" id="GO:0006508">
    <property type="term" value="P:proteolysis"/>
    <property type="evidence" value="ECO:0007669"/>
    <property type="project" value="InterPro"/>
</dbReference>
<evidence type="ECO:0000256" key="1">
    <source>
        <dbReference type="ARBA" id="ARBA00022729"/>
    </source>
</evidence>
<dbReference type="Proteomes" id="UP000256779">
    <property type="component" value="Unassembled WGS sequence"/>
</dbReference>
<evidence type="ECO:0000313" key="4">
    <source>
        <dbReference type="Proteomes" id="UP000256779"/>
    </source>
</evidence>
<keyword evidence="4" id="KW-1185">Reference proteome</keyword>
<comment type="caution">
    <text evidence="3">The sequence shown here is derived from an EMBL/GenBank/DDBJ whole genome shotgun (WGS) entry which is preliminary data.</text>
</comment>
<dbReference type="InterPro" id="IPR050955">
    <property type="entry name" value="Plant_Biomass_Hydrol_Est"/>
</dbReference>
<sequence>MKTQSLIFLAGILCLHFFSCEQPLSEPQLLRIPYQSSATNLEREFFLYLPEGYEETTEGLPVMLFLHGNGERGNGKDELDYVIIHGPLYEAWIQKRNLPFIIIAPQLPMFGMDTVADYIANRTPDQIPKRLANGTPERPEKWKMNFPMTGAPADSNLYVEARGLPWGWPETEDDLNAMLDHVLTNYKADKNRVYLTGLSYGGFGSWYMASTYPERFAAVAPVVGWGHPDLMASIAENQIPVWAFAGGRDPVVQPQYFYPGLNALEQYGLKELRFTTHEDMGHDAWTRVYGGQDLYSWFLQFQK</sequence>
<dbReference type="PANTHER" id="PTHR43037:SF1">
    <property type="entry name" value="BLL1128 PROTEIN"/>
    <property type="match status" value="1"/>
</dbReference>
<dbReference type="AlphaFoldDB" id="A0A3D9L0S4"/>
<dbReference type="Pfam" id="PF00326">
    <property type="entry name" value="Peptidase_S9"/>
    <property type="match status" value="1"/>
</dbReference>
<dbReference type="OrthoDB" id="9764953at2"/>
<gene>
    <name evidence="3" type="ORF">C7460_12472</name>
</gene>
<protein>
    <submittedName>
        <fullName evidence="3">Prolyl oligopeptidase family protein</fullName>
    </submittedName>
</protein>
<name>A0A3D9L0S4_MARFU</name>
<dbReference type="RefSeq" id="WP_115869890.1">
    <property type="nucleotide sequence ID" value="NZ_QREG01000024.1"/>
</dbReference>
<evidence type="ECO:0000259" key="2">
    <source>
        <dbReference type="Pfam" id="PF00326"/>
    </source>
</evidence>
<organism evidence="3 4">
    <name type="scientific">Marinoscillum furvescens DSM 4134</name>
    <dbReference type="NCBI Taxonomy" id="1122208"/>
    <lineage>
        <taxon>Bacteria</taxon>
        <taxon>Pseudomonadati</taxon>
        <taxon>Bacteroidota</taxon>
        <taxon>Cytophagia</taxon>
        <taxon>Cytophagales</taxon>
        <taxon>Reichenbachiellaceae</taxon>
        <taxon>Marinoscillum</taxon>
    </lineage>
</organism>
<reference evidence="3 4" key="1">
    <citation type="submission" date="2018-07" db="EMBL/GenBank/DDBJ databases">
        <title>Genomic Encyclopedia of Type Strains, Phase IV (KMG-IV): sequencing the most valuable type-strain genomes for metagenomic binning, comparative biology and taxonomic classification.</title>
        <authorList>
            <person name="Goeker M."/>
        </authorList>
    </citation>
    <scope>NUCLEOTIDE SEQUENCE [LARGE SCALE GENOMIC DNA]</scope>
    <source>
        <strain evidence="3 4">DSM 4134</strain>
    </source>
</reference>
<dbReference type="Gene3D" id="3.40.50.1820">
    <property type="entry name" value="alpha/beta hydrolase"/>
    <property type="match status" value="1"/>
</dbReference>
<proteinExistence type="predicted"/>
<keyword evidence="1" id="KW-0732">Signal</keyword>
<feature type="domain" description="Peptidase S9 prolyl oligopeptidase catalytic" evidence="2">
    <location>
        <begin position="173"/>
        <end position="227"/>
    </location>
</feature>
<dbReference type="PANTHER" id="PTHR43037">
    <property type="entry name" value="UNNAMED PRODUCT-RELATED"/>
    <property type="match status" value="1"/>
</dbReference>
<dbReference type="SUPFAM" id="SSF53474">
    <property type="entry name" value="alpha/beta-Hydrolases"/>
    <property type="match status" value="1"/>
</dbReference>
<dbReference type="InterPro" id="IPR001375">
    <property type="entry name" value="Peptidase_S9_cat"/>
</dbReference>
<dbReference type="InterPro" id="IPR029058">
    <property type="entry name" value="AB_hydrolase_fold"/>
</dbReference>